<dbReference type="EMBL" id="LGRB01000020">
    <property type="protein sequence ID" value="OCT44831.1"/>
    <property type="molecule type" value="Genomic_DNA"/>
</dbReference>
<dbReference type="InterPro" id="IPR001753">
    <property type="entry name" value="Enoyl-CoA_hydra/iso"/>
</dbReference>
<accession>A0A1C1C8P2</accession>
<name>A0A1C1C8P2_9EURO</name>
<gene>
    <name evidence="2" type="ORF">CLCR_06194</name>
</gene>
<dbReference type="PANTHER" id="PTHR11941">
    <property type="entry name" value="ENOYL-COA HYDRATASE-RELATED"/>
    <property type="match status" value="1"/>
</dbReference>
<dbReference type="VEuPathDB" id="FungiDB:CLCR_06194"/>
<dbReference type="Proteomes" id="UP000094526">
    <property type="component" value="Unassembled WGS sequence"/>
</dbReference>
<dbReference type="CDD" id="cd06558">
    <property type="entry name" value="crotonase-like"/>
    <property type="match status" value="1"/>
</dbReference>
<reference evidence="3" key="1">
    <citation type="submission" date="2015-07" db="EMBL/GenBank/DDBJ databases">
        <authorList>
            <person name="Teixeira M.M."/>
            <person name="Souza R.C."/>
            <person name="Almeida L.G."/>
            <person name="Vicente V.A."/>
            <person name="de Hoog S."/>
            <person name="Bocca A.L."/>
            <person name="de Almeida S.R."/>
            <person name="Vasconcelos A.T."/>
            <person name="Felipe M.S."/>
        </authorList>
    </citation>
    <scope>NUCLEOTIDE SEQUENCE [LARGE SCALE GENOMIC DNA]</scope>
    <source>
        <strain evidence="3">KSF</strain>
    </source>
</reference>
<dbReference type="STRING" id="86049.A0A1C1C8P2"/>
<evidence type="ECO:0000256" key="1">
    <source>
        <dbReference type="ARBA" id="ARBA00005254"/>
    </source>
</evidence>
<evidence type="ECO:0000313" key="2">
    <source>
        <dbReference type="EMBL" id="OCT44831.1"/>
    </source>
</evidence>
<keyword evidence="3" id="KW-1185">Reference proteome</keyword>
<dbReference type="Gene3D" id="3.90.226.10">
    <property type="entry name" value="2-enoyl-CoA Hydratase, Chain A, domain 1"/>
    <property type="match status" value="1"/>
</dbReference>
<dbReference type="VEuPathDB" id="FungiDB:G647_07502"/>
<comment type="caution">
    <text evidence="2">The sequence shown here is derived from an EMBL/GenBank/DDBJ whole genome shotgun (WGS) entry which is preliminary data.</text>
</comment>
<sequence length="277" mass="29533">MGGPVDDTASVAVSFSERRNDTVATLTISNPSRLNSLNSTVLDAIVSSVSSLSDHPNLRCVIVTGALLQAKQQAFIGGADISEMSTLPDAEAARRFITKIHLACQALRDLPVPVIARVNGHALGGGLLIAAAADLRVARSTALFGMPEVQRGVPSTVESALLPAIIGSARARRLLLLGDMIPAAQAESCGLVDRVVQASELDDAVEEWVQMLLRAGPKALAAQKRLMGVWEQVPAQEAIHAGVWEFGRAFEGDGFDSEGRRMMHEFRAKNHGRKSRL</sequence>
<proteinExistence type="inferred from homology"/>
<dbReference type="GO" id="GO:0006635">
    <property type="term" value="P:fatty acid beta-oxidation"/>
    <property type="evidence" value="ECO:0007669"/>
    <property type="project" value="TreeGrafter"/>
</dbReference>
<dbReference type="InterPro" id="IPR029045">
    <property type="entry name" value="ClpP/crotonase-like_dom_sf"/>
</dbReference>
<dbReference type="PANTHER" id="PTHR11941:SF171">
    <property type="entry name" value="SD19268P"/>
    <property type="match status" value="1"/>
</dbReference>
<dbReference type="eggNOG" id="KOG1679">
    <property type="taxonomic scope" value="Eukaryota"/>
</dbReference>
<dbReference type="Pfam" id="PF00378">
    <property type="entry name" value="ECH_1"/>
    <property type="match status" value="1"/>
</dbReference>
<evidence type="ECO:0000313" key="3">
    <source>
        <dbReference type="Proteomes" id="UP000094526"/>
    </source>
</evidence>
<comment type="similarity">
    <text evidence="1">Belongs to the enoyl-CoA hydratase/isomerase family.</text>
</comment>
<dbReference type="GO" id="GO:0005739">
    <property type="term" value="C:mitochondrion"/>
    <property type="evidence" value="ECO:0007669"/>
    <property type="project" value="TreeGrafter"/>
</dbReference>
<protein>
    <submittedName>
        <fullName evidence="2">3-hydroxypropionyl-coenzyme A dehydratase</fullName>
    </submittedName>
</protein>
<dbReference type="AlphaFoldDB" id="A0A1C1C8P2"/>
<organism evidence="2 3">
    <name type="scientific">Cladophialophora carrionii</name>
    <dbReference type="NCBI Taxonomy" id="86049"/>
    <lineage>
        <taxon>Eukaryota</taxon>
        <taxon>Fungi</taxon>
        <taxon>Dikarya</taxon>
        <taxon>Ascomycota</taxon>
        <taxon>Pezizomycotina</taxon>
        <taxon>Eurotiomycetes</taxon>
        <taxon>Chaetothyriomycetidae</taxon>
        <taxon>Chaetothyriales</taxon>
        <taxon>Herpotrichiellaceae</taxon>
        <taxon>Cladophialophora</taxon>
    </lineage>
</organism>
<dbReference type="OrthoDB" id="410701at2759"/>
<dbReference type="SUPFAM" id="SSF52096">
    <property type="entry name" value="ClpP/crotonase"/>
    <property type="match status" value="1"/>
</dbReference>